<feature type="region of interest" description="Disordered" evidence="4">
    <location>
        <begin position="99"/>
        <end position="135"/>
    </location>
</feature>
<feature type="chain" id="PRO_5046130626" description="Superoxide dismutase [Cu-Zn]" evidence="5">
    <location>
        <begin position="26"/>
        <end position="211"/>
    </location>
</feature>
<reference evidence="7 8" key="1">
    <citation type="submission" date="2021-05" db="EMBL/GenBank/DDBJ databases">
        <title>Novel species in genus Cellulomonas.</title>
        <authorList>
            <person name="Zhang G."/>
        </authorList>
    </citation>
    <scope>NUCLEOTIDE SEQUENCE [LARGE SCALE GENOMIC DNA]</scope>
    <source>
        <strain evidence="8">zg-ZUI222</strain>
    </source>
</reference>
<keyword evidence="3" id="KW-0186">Copper</keyword>
<comment type="similarity">
    <text evidence="1 3">Belongs to the Cu-Zn superoxide dismutase family.</text>
</comment>
<comment type="catalytic activity">
    <reaction evidence="3">
        <text>2 superoxide + 2 H(+) = H2O2 + O2</text>
        <dbReference type="Rhea" id="RHEA:20696"/>
        <dbReference type="ChEBI" id="CHEBI:15378"/>
        <dbReference type="ChEBI" id="CHEBI:15379"/>
        <dbReference type="ChEBI" id="CHEBI:16240"/>
        <dbReference type="ChEBI" id="CHEBI:18421"/>
        <dbReference type="EC" id="1.15.1.1"/>
    </reaction>
</comment>
<dbReference type="InterPro" id="IPR018152">
    <property type="entry name" value="SOD_Cu/Zn_BS"/>
</dbReference>
<sequence>MRGTLRTTVVAVAAAAALTACSAAGEDEDAPVSNQTDATTPASTQDDDEVEVTVFDAGNAQVGTVWLEEEDGGVEIEVAVSGLEPGFHGFHLHTVGECEVDSPDPNDPAKTGDFLSAGGHLGADAGDHGEHAGDLPSLLVDSTGAARLTVRTDAVTMADLQDEDGTAVMIHAGRDNTAHVPERYAPEGPDEDTLTTGDAGDRIACGVISGG</sequence>
<evidence type="ECO:0000256" key="2">
    <source>
        <dbReference type="ARBA" id="ARBA00024900"/>
    </source>
</evidence>
<keyword evidence="8" id="KW-1185">Reference proteome</keyword>
<comment type="cofactor">
    <cofactor evidence="3">
        <name>Zn(2+)</name>
        <dbReference type="ChEBI" id="CHEBI:29105"/>
    </cofactor>
    <text evidence="3">Binds 1 zinc ion per subunit.</text>
</comment>
<dbReference type="PANTHER" id="PTHR10003">
    <property type="entry name" value="SUPEROXIDE DISMUTASE CU-ZN -RELATED"/>
    <property type="match status" value="1"/>
</dbReference>
<evidence type="ECO:0000313" key="7">
    <source>
        <dbReference type="EMBL" id="QVI62137.1"/>
    </source>
</evidence>
<gene>
    <name evidence="7" type="ORF">KG103_17260</name>
</gene>
<dbReference type="Proteomes" id="UP000677804">
    <property type="component" value="Chromosome"/>
</dbReference>
<keyword evidence="3" id="KW-0479">Metal-binding</keyword>
<protein>
    <recommendedName>
        <fullName evidence="3">Superoxide dismutase [Cu-Zn]</fullName>
        <ecNumber evidence="3">1.15.1.1</ecNumber>
    </recommendedName>
</protein>
<evidence type="ECO:0000256" key="5">
    <source>
        <dbReference type="SAM" id="SignalP"/>
    </source>
</evidence>
<dbReference type="InterPro" id="IPR036423">
    <property type="entry name" value="SOD-like_Cu/Zn_dom_sf"/>
</dbReference>
<dbReference type="Pfam" id="PF00080">
    <property type="entry name" value="Sod_Cu"/>
    <property type="match status" value="1"/>
</dbReference>
<proteinExistence type="inferred from homology"/>
<dbReference type="PROSITE" id="PS51257">
    <property type="entry name" value="PROKAR_LIPOPROTEIN"/>
    <property type="match status" value="1"/>
</dbReference>
<dbReference type="EC" id="1.15.1.1" evidence="3"/>
<feature type="signal peptide" evidence="5">
    <location>
        <begin position="1"/>
        <end position="25"/>
    </location>
</feature>
<feature type="compositionally biased region" description="Low complexity" evidence="4">
    <location>
        <begin position="115"/>
        <end position="124"/>
    </location>
</feature>
<dbReference type="EMBL" id="CP074405">
    <property type="protein sequence ID" value="QVI62137.1"/>
    <property type="molecule type" value="Genomic_DNA"/>
</dbReference>
<dbReference type="Gene3D" id="2.60.40.200">
    <property type="entry name" value="Superoxide dismutase, copper/zinc binding domain"/>
    <property type="match status" value="1"/>
</dbReference>
<dbReference type="InterPro" id="IPR024134">
    <property type="entry name" value="SOD_Cu/Zn_/chaperone"/>
</dbReference>
<dbReference type="RefSeq" id="WP_207339705.1">
    <property type="nucleotide sequence ID" value="NZ_CP074405.1"/>
</dbReference>
<organism evidence="7 8">
    <name type="scientific">Cellulomonas wangleii</name>
    <dbReference type="NCBI Taxonomy" id="2816956"/>
    <lineage>
        <taxon>Bacteria</taxon>
        <taxon>Bacillati</taxon>
        <taxon>Actinomycetota</taxon>
        <taxon>Actinomycetes</taxon>
        <taxon>Micrococcales</taxon>
        <taxon>Cellulomonadaceae</taxon>
        <taxon>Cellulomonas</taxon>
    </lineage>
</organism>
<keyword evidence="5" id="KW-0732">Signal</keyword>
<evidence type="ECO:0000256" key="4">
    <source>
        <dbReference type="SAM" id="MobiDB-lite"/>
    </source>
</evidence>
<comment type="function">
    <text evidence="2">Destroys radicals which are normally produced within the cells and which are toxic to biological systems. May play a role in favoring mycobacterial survival in phagocytes.</text>
</comment>
<evidence type="ECO:0000256" key="3">
    <source>
        <dbReference type="RuleBase" id="RU000393"/>
    </source>
</evidence>
<keyword evidence="3" id="KW-0862">Zinc</keyword>
<feature type="domain" description="Superoxide dismutase copper/zinc binding" evidence="6">
    <location>
        <begin position="63"/>
        <end position="208"/>
    </location>
</feature>
<dbReference type="PROSITE" id="PS00332">
    <property type="entry name" value="SOD_CU_ZN_2"/>
    <property type="match status" value="1"/>
</dbReference>
<evidence type="ECO:0000313" key="8">
    <source>
        <dbReference type="Proteomes" id="UP000677804"/>
    </source>
</evidence>
<dbReference type="InterPro" id="IPR001424">
    <property type="entry name" value="SOD_Cu_Zn_dom"/>
</dbReference>
<keyword evidence="3" id="KW-0560">Oxidoreductase</keyword>
<accession>A0ABX8D3U5</accession>
<dbReference type="CDD" id="cd00305">
    <property type="entry name" value="Cu-Zn_Superoxide_Dismutase"/>
    <property type="match status" value="1"/>
</dbReference>
<evidence type="ECO:0000259" key="6">
    <source>
        <dbReference type="Pfam" id="PF00080"/>
    </source>
</evidence>
<comment type="cofactor">
    <cofactor evidence="3">
        <name>Cu cation</name>
        <dbReference type="ChEBI" id="CHEBI:23378"/>
    </cofactor>
    <text evidence="3">Binds 1 copper ion per subunit.</text>
</comment>
<feature type="compositionally biased region" description="Polar residues" evidence="4">
    <location>
        <begin position="32"/>
        <end position="44"/>
    </location>
</feature>
<feature type="region of interest" description="Disordered" evidence="4">
    <location>
        <begin position="23"/>
        <end position="48"/>
    </location>
</feature>
<evidence type="ECO:0000256" key="1">
    <source>
        <dbReference type="ARBA" id="ARBA00010457"/>
    </source>
</evidence>
<dbReference type="SUPFAM" id="SSF49329">
    <property type="entry name" value="Cu,Zn superoxide dismutase-like"/>
    <property type="match status" value="1"/>
</dbReference>
<name>A0ABX8D3U5_9CELL</name>